<gene>
    <name evidence="8" type="ORF">V6N11_035659</name>
</gene>
<comment type="caution">
    <text evidence="8">The sequence shown here is derived from an EMBL/GenBank/DDBJ whole genome shotgun (WGS) entry which is preliminary data.</text>
</comment>
<keyword evidence="5" id="KW-0175">Coiled coil</keyword>
<dbReference type="InterPro" id="IPR046347">
    <property type="entry name" value="bZIP_sf"/>
</dbReference>
<dbReference type="InterPro" id="IPR004827">
    <property type="entry name" value="bZIP"/>
</dbReference>
<evidence type="ECO:0000259" key="7">
    <source>
        <dbReference type="PROSITE" id="PS00036"/>
    </source>
</evidence>
<dbReference type="Proteomes" id="UP001396334">
    <property type="component" value="Unassembled WGS sequence"/>
</dbReference>
<dbReference type="Gene3D" id="1.20.5.170">
    <property type="match status" value="1"/>
</dbReference>
<evidence type="ECO:0000256" key="2">
    <source>
        <dbReference type="ARBA" id="ARBA00023015"/>
    </source>
</evidence>
<dbReference type="InterPro" id="IPR052483">
    <property type="entry name" value="bZIP_transcription_regulators"/>
</dbReference>
<feature type="compositionally biased region" description="Basic and acidic residues" evidence="6">
    <location>
        <begin position="14"/>
        <end position="24"/>
    </location>
</feature>
<evidence type="ECO:0000256" key="3">
    <source>
        <dbReference type="ARBA" id="ARBA00023163"/>
    </source>
</evidence>
<feature type="domain" description="BZIP" evidence="7">
    <location>
        <begin position="118"/>
        <end position="133"/>
    </location>
</feature>
<comment type="subcellular location">
    <subcellularLocation>
        <location evidence="1">Nucleus</location>
    </subcellularLocation>
</comment>
<feature type="compositionally biased region" description="Polar residues" evidence="6">
    <location>
        <begin position="29"/>
        <end position="38"/>
    </location>
</feature>
<keyword evidence="9" id="KW-1185">Reference proteome</keyword>
<evidence type="ECO:0000256" key="5">
    <source>
        <dbReference type="SAM" id="Coils"/>
    </source>
</evidence>
<keyword evidence="3" id="KW-0804">Transcription</keyword>
<feature type="compositionally biased region" description="Polar residues" evidence="6">
    <location>
        <begin position="1"/>
        <end position="11"/>
    </location>
</feature>
<evidence type="ECO:0000256" key="6">
    <source>
        <dbReference type="SAM" id="MobiDB-lite"/>
    </source>
</evidence>
<proteinExistence type="predicted"/>
<reference evidence="8 9" key="1">
    <citation type="journal article" date="2024" name="G3 (Bethesda)">
        <title>Genome assembly of Hibiscus sabdariffa L. provides insights into metabolisms of medicinal natural products.</title>
        <authorList>
            <person name="Kim T."/>
        </authorList>
    </citation>
    <scope>NUCLEOTIDE SEQUENCE [LARGE SCALE GENOMIC DNA]</scope>
    <source>
        <strain evidence="8">TK-2024</strain>
        <tissue evidence="8">Old leaves</tissue>
    </source>
</reference>
<feature type="region of interest" description="Disordered" evidence="6">
    <location>
        <begin position="1"/>
        <end position="51"/>
    </location>
</feature>
<evidence type="ECO:0000313" key="8">
    <source>
        <dbReference type="EMBL" id="KAK8975601.1"/>
    </source>
</evidence>
<evidence type="ECO:0000313" key="9">
    <source>
        <dbReference type="Proteomes" id="UP001396334"/>
    </source>
</evidence>
<organism evidence="8 9">
    <name type="scientific">Hibiscus sabdariffa</name>
    <name type="common">roselle</name>
    <dbReference type="NCBI Taxonomy" id="183260"/>
    <lineage>
        <taxon>Eukaryota</taxon>
        <taxon>Viridiplantae</taxon>
        <taxon>Streptophyta</taxon>
        <taxon>Embryophyta</taxon>
        <taxon>Tracheophyta</taxon>
        <taxon>Spermatophyta</taxon>
        <taxon>Magnoliopsida</taxon>
        <taxon>eudicotyledons</taxon>
        <taxon>Gunneridae</taxon>
        <taxon>Pentapetalae</taxon>
        <taxon>rosids</taxon>
        <taxon>malvids</taxon>
        <taxon>Malvales</taxon>
        <taxon>Malvaceae</taxon>
        <taxon>Malvoideae</taxon>
        <taxon>Hibiscus</taxon>
    </lineage>
</organism>
<dbReference type="PANTHER" id="PTHR46391:SF11">
    <property type="entry name" value="BASIC LEUCINE ZIPPER 19-LIKE ISOFORM X1"/>
    <property type="match status" value="1"/>
</dbReference>
<name>A0ABR2NHR9_9ROSI</name>
<dbReference type="PANTHER" id="PTHR46391">
    <property type="entry name" value="BASIC LEUCINE ZIPPER 34"/>
    <property type="match status" value="1"/>
</dbReference>
<protein>
    <recommendedName>
        <fullName evidence="7">BZIP domain-containing protein</fullName>
    </recommendedName>
</protein>
<dbReference type="CDD" id="cd14703">
    <property type="entry name" value="bZIP_plant_RF2"/>
    <property type="match status" value="1"/>
</dbReference>
<dbReference type="EMBL" id="JBBPBN010000142">
    <property type="protein sequence ID" value="KAK8975601.1"/>
    <property type="molecule type" value="Genomic_DNA"/>
</dbReference>
<keyword evidence="2" id="KW-0805">Transcription regulation</keyword>
<keyword evidence="4" id="KW-0539">Nucleus</keyword>
<evidence type="ECO:0000256" key="1">
    <source>
        <dbReference type="ARBA" id="ARBA00004123"/>
    </source>
</evidence>
<feature type="coiled-coil region" evidence="5">
    <location>
        <begin position="159"/>
        <end position="193"/>
    </location>
</feature>
<dbReference type="SUPFAM" id="SSF57959">
    <property type="entry name" value="Leucine zipper domain"/>
    <property type="match status" value="1"/>
</dbReference>
<evidence type="ECO:0000256" key="4">
    <source>
        <dbReference type="ARBA" id="ARBA00023242"/>
    </source>
</evidence>
<dbReference type="SMART" id="SM00338">
    <property type="entry name" value="BRLZ"/>
    <property type="match status" value="1"/>
</dbReference>
<accession>A0ABR2NHR9</accession>
<dbReference type="InterPro" id="IPR044759">
    <property type="entry name" value="bZIP_RF2"/>
</dbReference>
<sequence length="228" mass="25434">MASKFETSPTPNDKMLKPDDEKSYAVDNGESTLSFQSKQSRRTSLHQRSASDSITFVEKPQWVGSYNNGAATVCLEINGGTIGDASPAPSLVIETHHPVGFGKSSQNFSPGMDPKKIKRILSNRVSAQRSRLKKEEYIEKLKKEIAANQAKVAVLAPAVSFHENLCTTLQQENDALKQRMEFLEMEKAMKEGDQQLTKLTLCHAAEYQALKDERDVLAFTHFLMREGI</sequence>
<dbReference type="PROSITE" id="PS00036">
    <property type="entry name" value="BZIP_BASIC"/>
    <property type="match status" value="1"/>
</dbReference>
<dbReference type="Pfam" id="PF00170">
    <property type="entry name" value="bZIP_1"/>
    <property type="match status" value="1"/>
</dbReference>